<evidence type="ECO:0000256" key="2">
    <source>
        <dbReference type="ARBA" id="ARBA00022857"/>
    </source>
</evidence>
<dbReference type="Gene3D" id="3.40.50.720">
    <property type="entry name" value="NAD(P)-binding Rossmann-like Domain"/>
    <property type="match status" value="1"/>
</dbReference>
<sequence>MSKVAIVTGASSGIGRATAIALSEASWTVVLTARREEELKETAKRCSSSTLVIAGDIVSEVFVKQLFEKTVSTFGRLDLLFNNAGISSKPIPIENLSLDTFSNVLNVNVVGSFLASREAVRVFKSQVPQGGQYPTFTNRDDIPNLCDQGRIINNGSLAAHVPRPNSYPYTVSKHAISGLTKSIALDGRNFNITCTQIDIGNALTDMSGGQAVGILQPSGQVSAEATFDAKYVGSTVVHIASLPPDVAMLEVNIMAAKMPYIGRG</sequence>
<comment type="caution">
    <text evidence="5">The sequence shown here is derived from an EMBL/GenBank/DDBJ whole genome shotgun (WGS) entry which is preliminary data.</text>
</comment>
<evidence type="ECO:0000256" key="1">
    <source>
        <dbReference type="ARBA" id="ARBA00006484"/>
    </source>
</evidence>
<dbReference type="EMBL" id="NHTK01000520">
    <property type="protein sequence ID" value="PPR07120.1"/>
    <property type="molecule type" value="Genomic_DNA"/>
</dbReference>
<comment type="similarity">
    <text evidence="1 4">Belongs to the short-chain dehydrogenases/reductases (SDR) family.</text>
</comment>
<dbReference type="InterPro" id="IPR020904">
    <property type="entry name" value="Sc_DH/Rdtase_CS"/>
</dbReference>
<dbReference type="GO" id="GO:0016491">
    <property type="term" value="F:oxidoreductase activity"/>
    <property type="evidence" value="ECO:0007669"/>
    <property type="project" value="UniProtKB-KW"/>
</dbReference>
<organism evidence="5 6">
    <name type="scientific">Panaeolus cyanescens</name>
    <dbReference type="NCBI Taxonomy" id="181874"/>
    <lineage>
        <taxon>Eukaryota</taxon>
        <taxon>Fungi</taxon>
        <taxon>Dikarya</taxon>
        <taxon>Basidiomycota</taxon>
        <taxon>Agaricomycotina</taxon>
        <taxon>Agaricomycetes</taxon>
        <taxon>Agaricomycetidae</taxon>
        <taxon>Agaricales</taxon>
        <taxon>Agaricineae</taxon>
        <taxon>Galeropsidaceae</taxon>
        <taxon>Panaeolus</taxon>
    </lineage>
</organism>
<dbReference type="PANTHER" id="PTHR43669:SF3">
    <property type="entry name" value="ALCOHOL DEHYDROGENASE, PUTATIVE (AFU_ORTHOLOGUE AFUA_3G03445)-RELATED"/>
    <property type="match status" value="1"/>
</dbReference>
<dbReference type="SUPFAM" id="SSF51735">
    <property type="entry name" value="NAD(P)-binding Rossmann-fold domains"/>
    <property type="match status" value="1"/>
</dbReference>
<proteinExistence type="inferred from homology"/>
<evidence type="ECO:0000256" key="3">
    <source>
        <dbReference type="ARBA" id="ARBA00023002"/>
    </source>
</evidence>
<dbReference type="Pfam" id="PF00106">
    <property type="entry name" value="adh_short"/>
    <property type="match status" value="2"/>
</dbReference>
<dbReference type="PROSITE" id="PS00061">
    <property type="entry name" value="ADH_SHORT"/>
    <property type="match status" value="1"/>
</dbReference>
<gene>
    <name evidence="5" type="ORF">CVT24_010956</name>
</gene>
<dbReference type="OrthoDB" id="1933717at2759"/>
<evidence type="ECO:0008006" key="7">
    <source>
        <dbReference type="Google" id="ProtNLM"/>
    </source>
</evidence>
<evidence type="ECO:0000256" key="4">
    <source>
        <dbReference type="RuleBase" id="RU000363"/>
    </source>
</evidence>
<dbReference type="PRINTS" id="PR00080">
    <property type="entry name" value="SDRFAMILY"/>
</dbReference>
<dbReference type="CDD" id="cd05233">
    <property type="entry name" value="SDR_c"/>
    <property type="match status" value="1"/>
</dbReference>
<keyword evidence="6" id="KW-1185">Reference proteome</keyword>
<dbReference type="InterPro" id="IPR002347">
    <property type="entry name" value="SDR_fam"/>
</dbReference>
<keyword evidence="3" id="KW-0560">Oxidoreductase</keyword>
<dbReference type="PRINTS" id="PR00081">
    <property type="entry name" value="GDHRDH"/>
</dbReference>
<reference evidence="5 6" key="1">
    <citation type="journal article" date="2018" name="Evol. Lett.">
        <title>Horizontal gene cluster transfer increased hallucinogenic mushroom diversity.</title>
        <authorList>
            <person name="Reynolds H.T."/>
            <person name="Vijayakumar V."/>
            <person name="Gluck-Thaler E."/>
            <person name="Korotkin H.B."/>
            <person name="Matheny P.B."/>
            <person name="Slot J.C."/>
        </authorList>
    </citation>
    <scope>NUCLEOTIDE SEQUENCE [LARGE SCALE GENOMIC DNA]</scope>
    <source>
        <strain evidence="5 6">2629</strain>
    </source>
</reference>
<evidence type="ECO:0000313" key="6">
    <source>
        <dbReference type="Proteomes" id="UP000284842"/>
    </source>
</evidence>
<evidence type="ECO:0000313" key="5">
    <source>
        <dbReference type="EMBL" id="PPR07120.1"/>
    </source>
</evidence>
<protein>
    <recommendedName>
        <fullName evidence="7">Short-chain dehydrogenase/reductase SDR</fullName>
    </recommendedName>
</protein>
<dbReference type="AlphaFoldDB" id="A0A409YVU7"/>
<dbReference type="Proteomes" id="UP000284842">
    <property type="component" value="Unassembled WGS sequence"/>
</dbReference>
<dbReference type="PANTHER" id="PTHR43669">
    <property type="entry name" value="5-KETO-D-GLUCONATE 5-REDUCTASE"/>
    <property type="match status" value="1"/>
</dbReference>
<dbReference type="InterPro" id="IPR036291">
    <property type="entry name" value="NAD(P)-bd_dom_sf"/>
</dbReference>
<dbReference type="STRING" id="181874.A0A409YVU7"/>
<accession>A0A409YVU7</accession>
<name>A0A409YVU7_9AGAR</name>
<dbReference type="InParanoid" id="A0A409YVU7"/>
<keyword evidence="2" id="KW-0521">NADP</keyword>